<dbReference type="EMBL" id="CP017766">
    <property type="protein sequence ID" value="AUB54731.1"/>
    <property type="molecule type" value="Genomic_DNA"/>
</dbReference>
<proteinExistence type="predicted"/>
<dbReference type="InterPro" id="IPR032466">
    <property type="entry name" value="Metal_Hydrolase"/>
</dbReference>
<name>A0A2H4V9G6_9EURY</name>
<dbReference type="GO" id="GO:0016810">
    <property type="term" value="F:hydrolase activity, acting on carbon-nitrogen (but not peptide) bonds"/>
    <property type="evidence" value="ECO:0007669"/>
    <property type="project" value="InterPro"/>
</dbReference>
<dbReference type="NCBIfam" id="NF005552">
    <property type="entry name" value="PRK07213.1"/>
    <property type="match status" value="1"/>
</dbReference>
<dbReference type="PANTHER" id="PTHR43794:SF5">
    <property type="entry name" value="CHLOROHYDROLASE FAMILY PROTEIN"/>
    <property type="match status" value="1"/>
</dbReference>
<gene>
    <name evidence="2" type="ORF">BK007_00970</name>
</gene>
<dbReference type="InterPro" id="IPR050287">
    <property type="entry name" value="MTA/SAH_deaminase"/>
</dbReference>
<accession>A0A2H4V9G6</accession>
<dbReference type="Proteomes" id="UP000232806">
    <property type="component" value="Chromosome"/>
</dbReference>
<dbReference type="Gene3D" id="3.20.20.140">
    <property type="entry name" value="Metal-dependent hydrolases"/>
    <property type="match status" value="1"/>
</dbReference>
<dbReference type="GeneID" id="35120115"/>
<evidence type="ECO:0000313" key="3">
    <source>
        <dbReference type="Proteomes" id="UP000232806"/>
    </source>
</evidence>
<reference evidence="2 3" key="1">
    <citation type="submission" date="2016-10" db="EMBL/GenBank/DDBJ databases">
        <title>Comparative genomics between deep and shallow subseafloor isolates.</title>
        <authorList>
            <person name="Ishii S."/>
            <person name="Miller J.R."/>
            <person name="Sutton G."/>
            <person name="Suzuki S."/>
            <person name="Methe B."/>
            <person name="Inagaki F."/>
            <person name="Imachi H."/>
        </authorList>
    </citation>
    <scope>NUCLEOTIDE SEQUENCE [LARGE SCALE GENOMIC DNA]</scope>
    <source>
        <strain evidence="2 3">MO-MB1</strain>
    </source>
</reference>
<dbReference type="Pfam" id="PF01979">
    <property type="entry name" value="Amidohydro_1"/>
    <property type="match status" value="1"/>
</dbReference>
<protein>
    <recommendedName>
        <fullName evidence="1">Amidohydrolase-related domain-containing protein</fullName>
    </recommendedName>
</protein>
<dbReference type="OrthoDB" id="42910at2157"/>
<dbReference type="RefSeq" id="WP_100904706.1">
    <property type="nucleotide sequence ID" value="NZ_CP017766.1"/>
</dbReference>
<evidence type="ECO:0000313" key="2">
    <source>
        <dbReference type="EMBL" id="AUB54731.1"/>
    </source>
</evidence>
<dbReference type="AlphaFoldDB" id="A0A2H4V9G6"/>
<organism evidence="2 3">
    <name type="scientific">Methanobacterium subterraneum</name>
    <dbReference type="NCBI Taxonomy" id="59277"/>
    <lineage>
        <taxon>Archaea</taxon>
        <taxon>Methanobacteriati</taxon>
        <taxon>Methanobacteriota</taxon>
        <taxon>Methanomada group</taxon>
        <taxon>Methanobacteria</taxon>
        <taxon>Methanobacteriales</taxon>
        <taxon>Methanobacteriaceae</taxon>
        <taxon>Methanobacterium</taxon>
    </lineage>
</organism>
<dbReference type="InterPro" id="IPR006680">
    <property type="entry name" value="Amidohydro-rel"/>
</dbReference>
<dbReference type="SUPFAM" id="SSF51338">
    <property type="entry name" value="Composite domain of metallo-dependent hydrolases"/>
    <property type="match status" value="1"/>
</dbReference>
<dbReference type="InterPro" id="IPR011059">
    <property type="entry name" value="Metal-dep_hydrolase_composite"/>
</dbReference>
<evidence type="ECO:0000259" key="1">
    <source>
        <dbReference type="Pfam" id="PF01979"/>
    </source>
</evidence>
<dbReference type="Gene3D" id="2.30.40.10">
    <property type="entry name" value="Urease, subunit C, domain 1"/>
    <property type="match status" value="1"/>
</dbReference>
<sequence length="390" mass="42518">MINIKNGLVLYGPQMEPTKANILIEGNQIVEVSPHASGGKEIDANGCIVSPSLINSHVHIGDSVVKDIGDGKSIETIVKPPHGLKHQLLANANPQDIINSMKNALHEMMDTGTTTLVDFREGGVRGVSLLKEAGEKIPMRKVILGRHDSFFQPLPHPLTQNIETEIRKNTQKILESSDGIGLSGFGEINDDVVDIITATCAGAGKLSAIHVAEYQEVQHNSLDCTGKTEVQRALEAGFDILIHVTAPLNQDLDLITETGKSVVCCPRSNGALSVGIPPIRDMWDKGINILLGTDNLMFNSPNMFREMEYALKVTRGHYQEYFPPVEILKMATVNAGQTLNQKIGCIEEGMLADIMMVEQLSDNPILSLINRTESKNIIGLMTDGNLVYLR</sequence>
<feature type="domain" description="Amidohydrolase-related" evidence="1">
    <location>
        <begin position="48"/>
        <end position="387"/>
    </location>
</feature>
<dbReference type="PANTHER" id="PTHR43794">
    <property type="entry name" value="AMINOHYDROLASE SSNA-RELATED"/>
    <property type="match status" value="1"/>
</dbReference>
<dbReference type="SUPFAM" id="SSF51556">
    <property type="entry name" value="Metallo-dependent hydrolases"/>
    <property type="match status" value="1"/>
</dbReference>